<dbReference type="EMBL" id="JARVLH010000002">
    <property type="protein sequence ID" value="MEX5284585.1"/>
    <property type="molecule type" value="Genomic_DNA"/>
</dbReference>
<evidence type="ECO:0000313" key="4">
    <source>
        <dbReference type="Proteomes" id="UP001559623"/>
    </source>
</evidence>
<dbReference type="Pfam" id="PF05076">
    <property type="entry name" value="SUFU"/>
    <property type="match status" value="1"/>
</dbReference>
<evidence type="ECO:0000256" key="1">
    <source>
        <dbReference type="SAM" id="MobiDB-lite"/>
    </source>
</evidence>
<protein>
    <submittedName>
        <fullName evidence="3">Suppressor of fused domain protein</fullName>
    </submittedName>
</protein>
<dbReference type="PANTHER" id="PTHR10928:SF2">
    <property type="entry name" value="SUPPRESSOR OF FUSED HOMOLOG"/>
    <property type="match status" value="1"/>
</dbReference>
<dbReference type="InterPro" id="IPR020941">
    <property type="entry name" value="SUFU-like_domain"/>
</dbReference>
<proteinExistence type="predicted"/>
<dbReference type="RefSeq" id="WP_368846321.1">
    <property type="nucleotide sequence ID" value="NZ_CP194411.1"/>
</dbReference>
<organism evidence="3 4">
    <name type="scientific">Selenomonas sputigena</name>
    <dbReference type="NCBI Taxonomy" id="69823"/>
    <lineage>
        <taxon>Bacteria</taxon>
        <taxon>Bacillati</taxon>
        <taxon>Bacillota</taxon>
        <taxon>Negativicutes</taxon>
        <taxon>Selenomonadales</taxon>
        <taxon>Selenomonadaceae</taxon>
        <taxon>Selenomonas</taxon>
    </lineage>
</organism>
<gene>
    <name evidence="3" type="ORF">QCO44_02865</name>
</gene>
<evidence type="ECO:0000259" key="2">
    <source>
        <dbReference type="Pfam" id="PF05076"/>
    </source>
</evidence>
<dbReference type="Proteomes" id="UP001559623">
    <property type="component" value="Unassembled WGS sequence"/>
</dbReference>
<dbReference type="PANTHER" id="PTHR10928">
    <property type="entry name" value="SUPPRESSOR OF FUSED"/>
    <property type="match status" value="1"/>
</dbReference>
<comment type="caution">
    <text evidence="3">The sequence shown here is derived from an EMBL/GenBank/DDBJ whole genome shotgun (WGS) entry which is preliminary data.</text>
</comment>
<name>A0ABV3X315_9FIRM</name>
<reference evidence="3 4" key="1">
    <citation type="submission" date="2023-04" db="EMBL/GenBank/DDBJ databases">
        <title>Genome Sequence of Selenomonas sputigena ATCC 33150.</title>
        <authorList>
            <person name="Miller D.P."/>
            <person name="Anvari S."/>
            <person name="Polson S.W."/>
            <person name="Macdonald M."/>
            <person name="Mcdowell J.V."/>
        </authorList>
    </citation>
    <scope>NUCLEOTIDE SEQUENCE [LARGE SCALE GENOMIC DNA]</scope>
    <source>
        <strain evidence="3 4">ATCC 33150</strain>
    </source>
</reference>
<dbReference type="SUPFAM" id="SSF103359">
    <property type="entry name" value="Suppressor of Fused, N-terminal domain"/>
    <property type="match status" value="1"/>
</dbReference>
<dbReference type="InterPro" id="IPR007768">
    <property type="entry name" value="Suppressor_of_fused"/>
</dbReference>
<sequence length="280" mass="32451">MRQRSEIMGFFGKFFSSEESRKEQENNDSIMEEPLEEESEKKEELSANKKRYIETYGDADDAAPGWEAIDAALKKIYPNTAERHYGTILKFMLGGKDPLDGISIYDNNEQEFHRHIVSYGMSELYYDPDSADKEFSGWGCEFTMRVVPFSGDKDAENKDGSIAHNEPHWAINLMQNIARYVYDTGNYFEAYHFMPANSPIRMDTDTKLVGIIMVPDPQLRGMDTVHGRVEFLQMVGITQRELDWLLKEPTVERGKILADRMREDNPFLLTDLKRKKEYVP</sequence>
<feature type="domain" description="Suppressor of fused-like" evidence="2">
    <location>
        <begin position="95"/>
        <end position="275"/>
    </location>
</feature>
<keyword evidence="4" id="KW-1185">Reference proteome</keyword>
<evidence type="ECO:0000313" key="3">
    <source>
        <dbReference type="EMBL" id="MEX5284585.1"/>
    </source>
</evidence>
<dbReference type="InterPro" id="IPR037181">
    <property type="entry name" value="SUFU_N"/>
</dbReference>
<accession>A0ABV3X315</accession>
<feature type="region of interest" description="Disordered" evidence="1">
    <location>
        <begin position="18"/>
        <end position="46"/>
    </location>
</feature>